<dbReference type="PANTHER" id="PTHR22617">
    <property type="entry name" value="CHEMOTAXIS SENSOR HISTIDINE KINASE-RELATED"/>
    <property type="match status" value="1"/>
</dbReference>
<sequence length="449" mass="50748">MEMNDLKAVNAAINAEIQEQKERVDTIDFKMVTFSLGGKDYGVDIMNVKEIAKADKFTYVPNAASFVRGVYNLRGDIIPIVDLRTFFHLPIEKKSADGSENMLILRIGDKVFGTIVDQIDKVVGINSETIQPPHPIFGDINIKYISGVVEKQGQLFIILDVIRIFTYQEEEKTRTAAIPDSGSDTYYAPPAAESATEEPKKAALSDSALDFIKESLSALKHFSATIINDDWIRRRFVDWTTTRPEGEVQLKNQADADEFLSSFYSPDTGRFWDDDYAQIVKNILPNMSSSVIQVWNPGCGKGYETFSFACILKTRYPDAQIKIWANDNDIMAISSAPNMVFDLDEVPEYCRSFMVRGSSGYSFNQSVKDSIMFEYHDVLHANPFPDLDIILSRDLLSFMTAQDQEKIMADFGEKIKNSGVIILGRNEEMPGREWRRIANDPVSAYMRNE</sequence>
<feature type="compositionally biased region" description="Low complexity" evidence="1">
    <location>
        <begin position="185"/>
        <end position="194"/>
    </location>
</feature>
<dbReference type="SMART" id="SM00138">
    <property type="entry name" value="MeTrc"/>
    <property type="match status" value="1"/>
</dbReference>
<dbReference type="KEGG" id="bhc:JFL75_07775"/>
<dbReference type="CDD" id="cd00732">
    <property type="entry name" value="CheW"/>
    <property type="match status" value="1"/>
</dbReference>
<dbReference type="Gene3D" id="2.40.50.180">
    <property type="entry name" value="CheA-289, Domain 4"/>
    <property type="match status" value="1"/>
</dbReference>
<evidence type="ECO:0000259" key="3">
    <source>
        <dbReference type="PROSITE" id="PS50851"/>
    </source>
</evidence>
<dbReference type="InterPro" id="IPR039315">
    <property type="entry name" value="CheW"/>
</dbReference>
<dbReference type="GO" id="GO:0008757">
    <property type="term" value="F:S-adenosylmethionine-dependent methyltransferase activity"/>
    <property type="evidence" value="ECO:0007669"/>
    <property type="project" value="InterPro"/>
</dbReference>
<keyword evidence="5" id="KW-1185">Reference proteome</keyword>
<evidence type="ECO:0000259" key="2">
    <source>
        <dbReference type="PROSITE" id="PS50123"/>
    </source>
</evidence>
<dbReference type="PROSITE" id="PS50123">
    <property type="entry name" value="CHER"/>
    <property type="match status" value="1"/>
</dbReference>
<dbReference type="PROSITE" id="PS50851">
    <property type="entry name" value="CHEW"/>
    <property type="match status" value="1"/>
</dbReference>
<dbReference type="GO" id="GO:0005829">
    <property type="term" value="C:cytosol"/>
    <property type="evidence" value="ECO:0007669"/>
    <property type="project" value="TreeGrafter"/>
</dbReference>
<evidence type="ECO:0000313" key="5">
    <source>
        <dbReference type="Proteomes" id="UP000595917"/>
    </source>
</evidence>
<dbReference type="InterPro" id="IPR000780">
    <property type="entry name" value="CheR_MeTrfase"/>
</dbReference>
<feature type="region of interest" description="Disordered" evidence="1">
    <location>
        <begin position="178"/>
        <end position="199"/>
    </location>
</feature>
<dbReference type="PRINTS" id="PR00996">
    <property type="entry name" value="CHERMTFRASE"/>
</dbReference>
<evidence type="ECO:0000256" key="1">
    <source>
        <dbReference type="SAM" id="MobiDB-lite"/>
    </source>
</evidence>
<dbReference type="InterPro" id="IPR022642">
    <property type="entry name" value="CheR_C"/>
</dbReference>
<gene>
    <name evidence="4" type="ORF">JFL75_07775</name>
</gene>
<dbReference type="GO" id="GO:0007165">
    <property type="term" value="P:signal transduction"/>
    <property type="evidence" value="ECO:0007669"/>
    <property type="project" value="InterPro"/>
</dbReference>
<feature type="domain" description="CheR-type methyltransferase" evidence="2">
    <location>
        <begin position="251"/>
        <end position="449"/>
    </location>
</feature>
<dbReference type="InterPro" id="IPR002545">
    <property type="entry name" value="CheW-lke_dom"/>
</dbReference>
<protein>
    <submittedName>
        <fullName evidence="4">Chemotaxis protein CheW</fullName>
    </submittedName>
</protein>
<feature type="domain" description="CheW-like" evidence="3">
    <location>
        <begin position="28"/>
        <end position="170"/>
    </location>
</feature>
<accession>A0A7T8BBW5</accession>
<dbReference type="Proteomes" id="UP000595917">
    <property type="component" value="Chromosome"/>
</dbReference>
<dbReference type="Pfam" id="PF01739">
    <property type="entry name" value="CheR"/>
    <property type="match status" value="1"/>
</dbReference>
<dbReference type="Gene3D" id="2.30.30.40">
    <property type="entry name" value="SH3 Domains"/>
    <property type="match status" value="1"/>
</dbReference>
<dbReference type="InterPro" id="IPR029063">
    <property type="entry name" value="SAM-dependent_MTases_sf"/>
</dbReference>
<dbReference type="AlphaFoldDB" id="A0A7T8BBW5"/>
<dbReference type="Gene3D" id="3.40.50.150">
    <property type="entry name" value="Vaccinia Virus protein VP39"/>
    <property type="match status" value="1"/>
</dbReference>
<proteinExistence type="predicted"/>
<name>A0A7T8BBW5_9SPIR</name>
<reference evidence="4" key="1">
    <citation type="submission" date="2021-01" db="EMBL/GenBank/DDBJ databases">
        <title>Description of Breznakiella homolactica.</title>
        <authorList>
            <person name="Song Y."/>
            <person name="Brune A."/>
        </authorList>
    </citation>
    <scope>NUCLEOTIDE SEQUENCE</scope>
    <source>
        <strain evidence="4">RmG30</strain>
    </source>
</reference>
<dbReference type="PANTHER" id="PTHR22617:SF23">
    <property type="entry name" value="CHEMOTAXIS PROTEIN CHEW"/>
    <property type="match status" value="1"/>
</dbReference>
<dbReference type="InterPro" id="IPR036061">
    <property type="entry name" value="CheW-like_dom_sf"/>
</dbReference>
<dbReference type="Pfam" id="PF01584">
    <property type="entry name" value="CheW"/>
    <property type="match status" value="1"/>
</dbReference>
<evidence type="ECO:0000313" key="4">
    <source>
        <dbReference type="EMBL" id="QQO10806.1"/>
    </source>
</evidence>
<organism evidence="4 5">
    <name type="scientific">Breznakiella homolactica</name>
    <dbReference type="NCBI Taxonomy" id="2798577"/>
    <lineage>
        <taxon>Bacteria</taxon>
        <taxon>Pseudomonadati</taxon>
        <taxon>Spirochaetota</taxon>
        <taxon>Spirochaetia</taxon>
        <taxon>Spirochaetales</taxon>
        <taxon>Breznakiellaceae</taxon>
        <taxon>Breznakiella</taxon>
    </lineage>
</organism>
<dbReference type="SUPFAM" id="SSF50341">
    <property type="entry name" value="CheW-like"/>
    <property type="match status" value="1"/>
</dbReference>
<dbReference type="EMBL" id="CP067089">
    <property type="protein sequence ID" value="QQO10806.1"/>
    <property type="molecule type" value="Genomic_DNA"/>
</dbReference>
<dbReference type="SMART" id="SM00260">
    <property type="entry name" value="CheW"/>
    <property type="match status" value="1"/>
</dbReference>
<dbReference type="GO" id="GO:0006935">
    <property type="term" value="P:chemotaxis"/>
    <property type="evidence" value="ECO:0007669"/>
    <property type="project" value="InterPro"/>
</dbReference>
<dbReference type="RefSeq" id="WP_215628111.1">
    <property type="nucleotide sequence ID" value="NZ_CP067089.2"/>
</dbReference>
<dbReference type="SUPFAM" id="SSF53335">
    <property type="entry name" value="S-adenosyl-L-methionine-dependent methyltransferases"/>
    <property type="match status" value="1"/>
</dbReference>